<dbReference type="RefSeq" id="WP_079414483.1">
    <property type="nucleotide sequence ID" value="NZ_MBTG01000018.1"/>
</dbReference>
<dbReference type="GO" id="GO:0055085">
    <property type="term" value="P:transmembrane transport"/>
    <property type="evidence" value="ECO:0007669"/>
    <property type="project" value="InterPro"/>
</dbReference>
<dbReference type="EMBL" id="MBTG01000018">
    <property type="protein sequence ID" value="OPH55981.1"/>
    <property type="molecule type" value="Genomic_DNA"/>
</dbReference>
<dbReference type="InterPro" id="IPR035906">
    <property type="entry name" value="MetI-like_sf"/>
</dbReference>
<keyword evidence="6 7" id="KW-0472">Membrane</keyword>
<feature type="transmembrane region" description="Helical" evidence="7">
    <location>
        <begin position="72"/>
        <end position="96"/>
    </location>
</feature>
<keyword evidence="3" id="KW-1003">Cell membrane</keyword>
<keyword evidence="10" id="KW-1185">Reference proteome</keyword>
<dbReference type="Pfam" id="PF00528">
    <property type="entry name" value="BPD_transp_1"/>
    <property type="match status" value="1"/>
</dbReference>
<dbReference type="GO" id="GO:0005886">
    <property type="term" value="C:plasma membrane"/>
    <property type="evidence" value="ECO:0007669"/>
    <property type="project" value="UniProtKB-SubCell"/>
</dbReference>
<keyword evidence="5 7" id="KW-1133">Transmembrane helix</keyword>
<feature type="transmembrane region" description="Helical" evidence="7">
    <location>
        <begin position="12"/>
        <end position="30"/>
    </location>
</feature>
<dbReference type="InterPro" id="IPR000515">
    <property type="entry name" value="MetI-like"/>
</dbReference>
<evidence type="ECO:0000256" key="1">
    <source>
        <dbReference type="ARBA" id="ARBA00004651"/>
    </source>
</evidence>
<dbReference type="OrthoDB" id="9810086at2"/>
<proteinExistence type="inferred from homology"/>
<organism evidence="9 10">
    <name type="scientific">Paenibacillus ferrarius</name>
    <dbReference type="NCBI Taxonomy" id="1469647"/>
    <lineage>
        <taxon>Bacteria</taxon>
        <taxon>Bacillati</taxon>
        <taxon>Bacillota</taxon>
        <taxon>Bacilli</taxon>
        <taxon>Bacillales</taxon>
        <taxon>Paenibacillaceae</taxon>
        <taxon>Paenibacillus</taxon>
    </lineage>
</organism>
<comment type="caution">
    <text evidence="9">The sequence shown here is derived from an EMBL/GenBank/DDBJ whole genome shotgun (WGS) entry which is preliminary data.</text>
</comment>
<evidence type="ECO:0000256" key="2">
    <source>
        <dbReference type="ARBA" id="ARBA00022448"/>
    </source>
</evidence>
<feature type="transmembrane region" description="Helical" evidence="7">
    <location>
        <begin position="139"/>
        <end position="160"/>
    </location>
</feature>
<feature type="transmembrane region" description="Helical" evidence="7">
    <location>
        <begin position="181"/>
        <end position="203"/>
    </location>
</feature>
<dbReference type="SUPFAM" id="SSF161098">
    <property type="entry name" value="MetI-like"/>
    <property type="match status" value="1"/>
</dbReference>
<evidence type="ECO:0000256" key="6">
    <source>
        <dbReference type="ARBA" id="ARBA00023136"/>
    </source>
</evidence>
<feature type="transmembrane region" description="Helical" evidence="7">
    <location>
        <begin position="108"/>
        <end position="127"/>
    </location>
</feature>
<feature type="domain" description="ABC transmembrane type-1" evidence="8">
    <location>
        <begin position="73"/>
        <end position="277"/>
    </location>
</feature>
<evidence type="ECO:0000256" key="4">
    <source>
        <dbReference type="ARBA" id="ARBA00022692"/>
    </source>
</evidence>
<evidence type="ECO:0000313" key="9">
    <source>
        <dbReference type="EMBL" id="OPH55981.1"/>
    </source>
</evidence>
<name>A0A1V4HH31_9BACL</name>
<dbReference type="Proteomes" id="UP000190626">
    <property type="component" value="Unassembled WGS sequence"/>
</dbReference>
<comment type="similarity">
    <text evidence="7">Belongs to the binding-protein-dependent transport system permease family.</text>
</comment>
<evidence type="ECO:0000259" key="8">
    <source>
        <dbReference type="PROSITE" id="PS50928"/>
    </source>
</evidence>
<dbReference type="PROSITE" id="PS50928">
    <property type="entry name" value="ABC_TM1"/>
    <property type="match status" value="1"/>
</dbReference>
<dbReference type="PANTHER" id="PTHR43744:SF9">
    <property type="entry name" value="POLYGALACTURONAN_RHAMNOGALACTURONAN TRANSPORT SYSTEM PERMEASE PROTEIN YTCP"/>
    <property type="match status" value="1"/>
</dbReference>
<evidence type="ECO:0000256" key="5">
    <source>
        <dbReference type="ARBA" id="ARBA00022989"/>
    </source>
</evidence>
<gene>
    <name evidence="9" type="ORF">BC351_29235</name>
</gene>
<evidence type="ECO:0000256" key="3">
    <source>
        <dbReference type="ARBA" id="ARBA00022475"/>
    </source>
</evidence>
<dbReference type="Gene3D" id="1.10.3720.10">
    <property type="entry name" value="MetI-like"/>
    <property type="match status" value="1"/>
</dbReference>
<reference evidence="10" key="1">
    <citation type="submission" date="2016-07" db="EMBL/GenBank/DDBJ databases">
        <authorList>
            <person name="Florea S."/>
            <person name="Webb J.S."/>
            <person name="Jaromczyk J."/>
            <person name="Schardl C.L."/>
        </authorList>
    </citation>
    <scope>NUCLEOTIDE SEQUENCE [LARGE SCALE GENOMIC DNA]</scope>
    <source>
        <strain evidence="10">CY1</strain>
    </source>
</reference>
<dbReference type="STRING" id="1469647.BC351_29235"/>
<comment type="subcellular location">
    <subcellularLocation>
        <location evidence="1 7">Cell membrane</location>
        <topology evidence="1 7">Multi-pass membrane protein</topology>
    </subcellularLocation>
</comment>
<feature type="transmembrane region" description="Helical" evidence="7">
    <location>
        <begin position="261"/>
        <end position="280"/>
    </location>
</feature>
<protein>
    <recommendedName>
        <fullName evidence="8">ABC transmembrane type-1 domain-containing protein</fullName>
    </recommendedName>
</protein>
<accession>A0A1V4HH31</accession>
<dbReference type="PANTHER" id="PTHR43744">
    <property type="entry name" value="ABC TRANSPORTER PERMEASE PROTEIN MG189-RELATED-RELATED"/>
    <property type="match status" value="1"/>
</dbReference>
<sequence>MKKSIGARVFDICNVALMVFICLSVVFPFVQQVVISISPPNESSKIGLHLFTKNANVDSYKQIFAAGSMLQAYYWTILRTVLGTTLTVVVSAMLAYPLSKRYLFGRKIWMGLIVFTMFFGGGLIPTYLLIKDLHMLNTIWALVLPGLCSAYTIVIIRNFFTSLPVEVEESAHIDGANDITVFFRIVLPLSAPIIATVTLWSLVGQWNAWFDAMIYISNGKIKVLQILLRDVLNNANDASMASLWGIDNVDMSGQRYTAESVKAAILLVTTLPILMVYPFLQKYFVKGIMIGAVKG</sequence>
<evidence type="ECO:0000313" key="10">
    <source>
        <dbReference type="Proteomes" id="UP000190626"/>
    </source>
</evidence>
<dbReference type="CDD" id="cd06261">
    <property type="entry name" value="TM_PBP2"/>
    <property type="match status" value="1"/>
</dbReference>
<dbReference type="AlphaFoldDB" id="A0A1V4HH31"/>
<keyword evidence="2 7" id="KW-0813">Transport</keyword>
<evidence type="ECO:0000256" key="7">
    <source>
        <dbReference type="RuleBase" id="RU363032"/>
    </source>
</evidence>
<keyword evidence="4 7" id="KW-0812">Transmembrane</keyword>